<dbReference type="EMBL" id="UGSG01000001">
    <property type="protein sequence ID" value="SUA74659.1"/>
    <property type="molecule type" value="Genomic_DNA"/>
</dbReference>
<feature type="transmembrane region" description="Helical" evidence="1">
    <location>
        <begin position="302"/>
        <end position="321"/>
    </location>
</feature>
<dbReference type="InterPro" id="IPR025105">
    <property type="entry name" value="DUF4010"/>
</dbReference>
<dbReference type="RefSeq" id="WP_038617530.1">
    <property type="nucleotide sequence ID" value="NZ_CP009553.3"/>
</dbReference>
<dbReference type="PANTHER" id="PTHR39084:SF1">
    <property type="entry name" value="DUF4010 DOMAIN-CONTAINING PROTEIN"/>
    <property type="match status" value="1"/>
</dbReference>
<evidence type="ECO:0000313" key="4">
    <source>
        <dbReference type="EMBL" id="SUA74659.1"/>
    </source>
</evidence>
<feature type="transmembrane region" description="Helical" evidence="1">
    <location>
        <begin position="232"/>
        <end position="255"/>
    </location>
</feature>
<feature type="transmembrane region" description="Helical" evidence="1">
    <location>
        <begin position="262"/>
        <end position="282"/>
    </location>
</feature>
<dbReference type="OrthoDB" id="9813718at2"/>
<name>A0A378YE43_9BURK</name>
<keyword evidence="1" id="KW-0812">Transmembrane</keyword>
<gene>
    <name evidence="4" type="ORF">NCTC13160_00428</name>
</gene>
<protein>
    <submittedName>
        <fullName evidence="4">Uncharacterized protein</fullName>
    </submittedName>
</protein>
<evidence type="ECO:0000259" key="2">
    <source>
        <dbReference type="Pfam" id="PF02308"/>
    </source>
</evidence>
<feature type="transmembrane region" description="Helical" evidence="1">
    <location>
        <begin position="108"/>
        <end position="126"/>
    </location>
</feature>
<feature type="transmembrane region" description="Helical" evidence="1">
    <location>
        <begin position="328"/>
        <end position="353"/>
    </location>
</feature>
<evidence type="ECO:0000256" key="1">
    <source>
        <dbReference type="SAM" id="Phobius"/>
    </source>
</evidence>
<feature type="transmembrane region" description="Helical" evidence="1">
    <location>
        <begin position="201"/>
        <end position="220"/>
    </location>
</feature>
<feature type="transmembrane region" description="Helical" evidence="1">
    <location>
        <begin position="359"/>
        <end position="381"/>
    </location>
</feature>
<dbReference type="AlphaFoldDB" id="A0A378YE43"/>
<dbReference type="STRING" id="93220.A6P55_23190"/>
<dbReference type="InterPro" id="IPR049177">
    <property type="entry name" value="MgtC_SapB_SrpB_YhiD_N"/>
</dbReference>
<feature type="transmembrane region" description="Helical" evidence="1">
    <location>
        <begin position="59"/>
        <end position="78"/>
    </location>
</feature>
<feature type="transmembrane region" description="Helical" evidence="1">
    <location>
        <begin position="393"/>
        <end position="411"/>
    </location>
</feature>
<dbReference type="Proteomes" id="UP000254573">
    <property type="component" value="Unassembled WGS sequence"/>
</dbReference>
<feature type="transmembrane region" description="Helical" evidence="1">
    <location>
        <begin position="138"/>
        <end position="156"/>
    </location>
</feature>
<proteinExistence type="predicted"/>
<feature type="transmembrane region" description="Helical" evidence="1">
    <location>
        <begin position="171"/>
        <end position="189"/>
    </location>
</feature>
<keyword evidence="1" id="KW-0472">Membrane</keyword>
<dbReference type="Pfam" id="PF13194">
    <property type="entry name" value="DUF4010"/>
    <property type="match status" value="1"/>
</dbReference>
<keyword evidence="1" id="KW-1133">Transmembrane helix</keyword>
<reference evidence="4 5" key="1">
    <citation type="submission" date="2018-06" db="EMBL/GenBank/DDBJ databases">
        <authorList>
            <consortium name="Pathogen Informatics"/>
            <person name="Doyle S."/>
        </authorList>
    </citation>
    <scope>NUCLEOTIDE SEQUENCE [LARGE SCALE GENOMIC DNA]</scope>
    <source>
        <strain evidence="4 5">NCTC13160</strain>
    </source>
</reference>
<dbReference type="Pfam" id="PF02308">
    <property type="entry name" value="MgtC"/>
    <property type="match status" value="1"/>
</dbReference>
<accession>A0A378YE43</accession>
<feature type="transmembrane region" description="Helical" evidence="1">
    <location>
        <begin position="6"/>
        <end position="23"/>
    </location>
</feature>
<evidence type="ECO:0000313" key="5">
    <source>
        <dbReference type="Proteomes" id="UP000254573"/>
    </source>
</evidence>
<feature type="domain" description="DUF4010" evidence="3">
    <location>
        <begin position="177"/>
        <end position="386"/>
    </location>
</feature>
<sequence>MTGAMQDLLPFATALAVGLLIGTERERRKGATRERNAAGIRTFALTAVLGAVAMRAGGVWIVASVVLAVGGLLSIAYMRSHDDPGITTETSLILTLLLGVLAHRSPGLTIAIGVAVAGVMQVRFHLHRLVTRVVTEAELQDILLLAVAALVIMPVLPDHPIDTFQSFNPYTIWRFTVVMLLIAVAGHFVQRAMGPNAGLSVTGFASGFASSIATISAMGSNAKRNPELVMPAAAGAVLSSIATMLQLAVVISAIFPPMLVHLALPLGAGALVALVYGLWVLWRASRVVAPQALPVGTGIDLKSALALTLSISVVMFASGALTHWFGNAGLLVVALVGGLADAHSVAASATALAEQGHMSLAGASLPILAGVSSNALVKGIVAAFSGGARFSRIVVPGIALVIAAMWAGYALSLMPG</sequence>
<dbReference type="PANTHER" id="PTHR39084">
    <property type="entry name" value="MEMBRANE PROTEIN-RELATED"/>
    <property type="match status" value="1"/>
</dbReference>
<feature type="domain" description="MgtC/SapB/SrpB/YhiD N-terminal" evidence="2">
    <location>
        <begin position="12"/>
        <end position="123"/>
    </location>
</feature>
<evidence type="ECO:0000259" key="3">
    <source>
        <dbReference type="Pfam" id="PF13194"/>
    </source>
</evidence>
<organism evidence="4 5">
    <name type="scientific">Pandoraea pnomenusa</name>
    <dbReference type="NCBI Taxonomy" id="93220"/>
    <lineage>
        <taxon>Bacteria</taxon>
        <taxon>Pseudomonadati</taxon>
        <taxon>Pseudomonadota</taxon>
        <taxon>Betaproteobacteria</taxon>
        <taxon>Burkholderiales</taxon>
        <taxon>Burkholderiaceae</taxon>
        <taxon>Pandoraea</taxon>
    </lineage>
</organism>